<dbReference type="AlphaFoldDB" id="A0A9P9XVX9"/>
<protein>
    <submittedName>
        <fullName evidence="1">Uncharacterized protein</fullName>
    </submittedName>
</protein>
<proteinExistence type="predicted"/>
<gene>
    <name evidence="1" type="ORF">J7T54_003377</name>
</gene>
<dbReference type="EMBL" id="JAGIXG020000064">
    <property type="protein sequence ID" value="KAI6778598.1"/>
    <property type="molecule type" value="Genomic_DNA"/>
</dbReference>
<sequence>MACLSGGPVLHVRSLGDLPILNLANGPVRHPDCCLSLSSKLLTILADIFPRSSPPSSTVLSVGSGSGLLEALLFNYAQNTLNVEGVEVHQQDDTEVNRYLPEPCYHTVRGTWDLSPRLRDADVGGLMFVYPRQVGLVRRYVEAASSLQAQHVRHIVWLGPQADWADFKVAFAGVRDPEMWKMGMLSGEEAGLEEFEMMAILQRSGN</sequence>
<dbReference type="OrthoDB" id="2151982at2759"/>
<reference evidence="1" key="1">
    <citation type="journal article" date="2021" name="J Fungi (Basel)">
        <title>Genomic and Metabolomic Analyses of the Marine Fungus Emericellopsis cladophorae: Insights into Saltwater Adaptability Mechanisms and Its Biosynthetic Potential.</title>
        <authorList>
            <person name="Goncalves M.F.M."/>
            <person name="Hilario S."/>
            <person name="Van de Peer Y."/>
            <person name="Esteves A.C."/>
            <person name="Alves A."/>
        </authorList>
    </citation>
    <scope>NUCLEOTIDE SEQUENCE</scope>
    <source>
        <strain evidence="1">MUM 19.33</strain>
    </source>
</reference>
<dbReference type="GeneID" id="75829878"/>
<reference evidence="1" key="2">
    <citation type="submission" date="2022-07" db="EMBL/GenBank/DDBJ databases">
        <authorList>
            <person name="Goncalves M.F.M."/>
            <person name="Hilario S."/>
            <person name="Van De Peer Y."/>
            <person name="Esteves A.C."/>
            <person name="Alves A."/>
        </authorList>
    </citation>
    <scope>NUCLEOTIDE SEQUENCE</scope>
    <source>
        <strain evidence="1">MUM 19.33</strain>
    </source>
</reference>
<organism evidence="1 2">
    <name type="scientific">Emericellopsis cladophorae</name>
    <dbReference type="NCBI Taxonomy" id="2686198"/>
    <lineage>
        <taxon>Eukaryota</taxon>
        <taxon>Fungi</taxon>
        <taxon>Dikarya</taxon>
        <taxon>Ascomycota</taxon>
        <taxon>Pezizomycotina</taxon>
        <taxon>Sordariomycetes</taxon>
        <taxon>Hypocreomycetidae</taxon>
        <taxon>Hypocreales</taxon>
        <taxon>Bionectriaceae</taxon>
        <taxon>Emericellopsis</taxon>
    </lineage>
</organism>
<name>A0A9P9XVX9_9HYPO</name>
<keyword evidence="2" id="KW-1185">Reference proteome</keyword>
<evidence type="ECO:0000313" key="2">
    <source>
        <dbReference type="Proteomes" id="UP001055219"/>
    </source>
</evidence>
<dbReference type="Proteomes" id="UP001055219">
    <property type="component" value="Unassembled WGS sequence"/>
</dbReference>
<comment type="caution">
    <text evidence="1">The sequence shown here is derived from an EMBL/GenBank/DDBJ whole genome shotgun (WGS) entry which is preliminary data.</text>
</comment>
<dbReference type="RefSeq" id="XP_051359454.1">
    <property type="nucleotide sequence ID" value="XM_051509554.1"/>
</dbReference>
<accession>A0A9P9XVX9</accession>
<evidence type="ECO:0000313" key="1">
    <source>
        <dbReference type="EMBL" id="KAI6778598.1"/>
    </source>
</evidence>